<dbReference type="SUPFAM" id="SSF53955">
    <property type="entry name" value="Lysozyme-like"/>
    <property type="match status" value="1"/>
</dbReference>
<dbReference type="InterPro" id="IPR008939">
    <property type="entry name" value="Lytic_TGlycosylase_superhlx_U"/>
</dbReference>
<gene>
    <name evidence="5" type="ORF">GRI75_12300</name>
</gene>
<dbReference type="GO" id="GO:0004553">
    <property type="term" value="F:hydrolase activity, hydrolyzing O-glycosyl compounds"/>
    <property type="evidence" value="ECO:0007669"/>
    <property type="project" value="InterPro"/>
</dbReference>
<comment type="similarity">
    <text evidence="2">Belongs to the virb1 family.</text>
</comment>
<protein>
    <submittedName>
        <fullName evidence="5">Transglycosylase SLT domain-containing protein</fullName>
    </submittedName>
</protein>
<comment type="similarity">
    <text evidence="1">Belongs to the transglycosylase Slt family.</text>
</comment>
<evidence type="ECO:0000256" key="3">
    <source>
        <dbReference type="ARBA" id="ARBA00022729"/>
    </source>
</evidence>
<dbReference type="CDD" id="cd13401">
    <property type="entry name" value="Slt70-like"/>
    <property type="match status" value="1"/>
</dbReference>
<accession>A0A6I4UU32</accession>
<evidence type="ECO:0000313" key="5">
    <source>
        <dbReference type="EMBL" id="MXP42422.1"/>
    </source>
</evidence>
<keyword evidence="6" id="KW-1185">Reference proteome</keyword>
<proteinExistence type="inferred from homology"/>
<evidence type="ECO:0000313" key="6">
    <source>
        <dbReference type="Proteomes" id="UP000469159"/>
    </source>
</evidence>
<dbReference type="Gene3D" id="1.25.20.10">
    <property type="entry name" value="Bacterial muramidases"/>
    <property type="match status" value="1"/>
</dbReference>
<sequence>MLLVSTAPAEAASTREYFTARLQAGPPQQLGQADRTYYHEVFAAIDRGDWLAVETLLAQRPDGLLHTVARAQYYLAANSPRVELPQIEAWLARGHRLPMAAQMARLAMTRGALSMPMLPQERTFYPQSSAPKRVRPRSVEDGTMPAEVRQQILDRISNDDPHGARQLLDGVDALLSPEARAEWRQRVAWSYYIENMDPQALAMARTVADGRGPWVAEGEWAAGLAAWRLNDCASASFHFERAGAGAGNAELRGASYYWASRAALRCRQPERSAQLLRAAAVSDETLYGMLAAEQLGRKLPERLATADLSDADWRRLQGSENVRIAIALAEIGRDVLSSQVLLHEARIGDPGNYAALTRLAREIGLPQTQLYMAHNAPSGAAPDPASAYPTPKWVPVTGWQVDPALAYAHALQESNFRAEAVSPADAKGVMQITPITVREHAPRLGMNASQVNIFDPGTNLAFGQRNLQMLRDHGATQGHLPKIMAAYNAGLTPVTRWNYEVRDMGDPLLYMESIPYWETRSYVAIVTRNYWMYERQAKAPSMSRIALAQNAWPGFPTGQESSGRVYLSAESN</sequence>
<reference evidence="5 6" key="1">
    <citation type="submission" date="2019-12" db="EMBL/GenBank/DDBJ databases">
        <title>Genomic-based taxomic classification of the family Erythrobacteraceae.</title>
        <authorList>
            <person name="Xu L."/>
        </authorList>
    </citation>
    <scope>NUCLEOTIDE SEQUENCE [LARGE SCALE GENOMIC DNA]</scope>
    <source>
        <strain evidence="5 6">MCCC 1K02066</strain>
    </source>
</reference>
<comment type="caution">
    <text evidence="5">The sequence shown here is derived from an EMBL/GenBank/DDBJ whole genome shotgun (WGS) entry which is preliminary data.</text>
</comment>
<evidence type="ECO:0000259" key="4">
    <source>
        <dbReference type="Pfam" id="PF01464"/>
    </source>
</evidence>
<keyword evidence="3" id="KW-0732">Signal</keyword>
<dbReference type="AlphaFoldDB" id="A0A6I4UU32"/>
<dbReference type="InterPro" id="IPR008258">
    <property type="entry name" value="Transglycosylase_SLT_dom_1"/>
</dbReference>
<evidence type="ECO:0000256" key="1">
    <source>
        <dbReference type="ARBA" id="ARBA00007734"/>
    </source>
</evidence>
<dbReference type="Proteomes" id="UP000469159">
    <property type="component" value="Unassembled WGS sequence"/>
</dbReference>
<name>A0A6I4UU32_9SPHN</name>
<dbReference type="OrthoDB" id="9815002at2"/>
<dbReference type="GO" id="GO:0042597">
    <property type="term" value="C:periplasmic space"/>
    <property type="evidence" value="ECO:0007669"/>
    <property type="project" value="InterPro"/>
</dbReference>
<dbReference type="InterPro" id="IPR023346">
    <property type="entry name" value="Lysozyme-like_dom_sf"/>
</dbReference>
<dbReference type="EMBL" id="WTYK01000007">
    <property type="protein sequence ID" value="MXP42422.1"/>
    <property type="molecule type" value="Genomic_DNA"/>
</dbReference>
<dbReference type="Pfam" id="PF01464">
    <property type="entry name" value="SLT"/>
    <property type="match status" value="1"/>
</dbReference>
<organism evidence="5 6">
    <name type="scientific">Croceibacterium soli</name>
    <dbReference type="NCBI Taxonomy" id="1739690"/>
    <lineage>
        <taxon>Bacteria</taxon>
        <taxon>Pseudomonadati</taxon>
        <taxon>Pseudomonadota</taxon>
        <taxon>Alphaproteobacteria</taxon>
        <taxon>Sphingomonadales</taxon>
        <taxon>Erythrobacteraceae</taxon>
        <taxon>Croceibacterium</taxon>
    </lineage>
</organism>
<dbReference type="PANTHER" id="PTHR37423:SF2">
    <property type="entry name" value="MEMBRANE-BOUND LYTIC MUREIN TRANSGLYCOSYLASE C"/>
    <property type="match status" value="1"/>
</dbReference>
<dbReference type="RefSeq" id="WP_160747282.1">
    <property type="nucleotide sequence ID" value="NZ_WTYK01000007.1"/>
</dbReference>
<feature type="domain" description="Transglycosylase SLT" evidence="4">
    <location>
        <begin position="399"/>
        <end position="502"/>
    </location>
</feature>
<evidence type="ECO:0000256" key="2">
    <source>
        <dbReference type="ARBA" id="ARBA00009387"/>
    </source>
</evidence>
<dbReference type="PANTHER" id="PTHR37423">
    <property type="entry name" value="SOLUBLE LYTIC MUREIN TRANSGLYCOSYLASE-RELATED"/>
    <property type="match status" value="1"/>
</dbReference>
<dbReference type="SUPFAM" id="SSF48435">
    <property type="entry name" value="Bacterial muramidases"/>
    <property type="match status" value="1"/>
</dbReference>
<dbReference type="Gene3D" id="1.10.530.10">
    <property type="match status" value="1"/>
</dbReference>